<dbReference type="PROSITE" id="PS00028">
    <property type="entry name" value="ZINC_FINGER_C2H2_1"/>
    <property type="match status" value="1"/>
</dbReference>
<organism evidence="2">
    <name type="scientific">viral metagenome</name>
    <dbReference type="NCBI Taxonomy" id="1070528"/>
    <lineage>
        <taxon>unclassified sequences</taxon>
        <taxon>metagenomes</taxon>
        <taxon>organismal metagenomes</taxon>
    </lineage>
</organism>
<dbReference type="EMBL" id="MN739722">
    <property type="protein sequence ID" value="QHT22972.1"/>
    <property type="molecule type" value="Genomic_DNA"/>
</dbReference>
<dbReference type="Gene3D" id="3.30.160.60">
    <property type="entry name" value="Classic Zinc Finger"/>
    <property type="match status" value="1"/>
</dbReference>
<dbReference type="InterPro" id="IPR013087">
    <property type="entry name" value="Znf_C2H2_type"/>
</dbReference>
<protein>
    <recommendedName>
        <fullName evidence="1">C2H2-type domain-containing protein</fullName>
    </recommendedName>
</protein>
<dbReference type="SMART" id="SM00355">
    <property type="entry name" value="ZnF_C2H2"/>
    <property type="match status" value="3"/>
</dbReference>
<evidence type="ECO:0000313" key="2">
    <source>
        <dbReference type="EMBL" id="QHT22972.1"/>
    </source>
</evidence>
<evidence type="ECO:0000259" key="1">
    <source>
        <dbReference type="PROSITE" id="PS00028"/>
    </source>
</evidence>
<name>A0A6C0E2L8_9ZZZZ</name>
<reference evidence="2" key="1">
    <citation type="journal article" date="2020" name="Nature">
        <title>Giant virus diversity and host interactions through global metagenomics.</title>
        <authorList>
            <person name="Schulz F."/>
            <person name="Roux S."/>
            <person name="Paez-Espino D."/>
            <person name="Jungbluth S."/>
            <person name="Walsh D.A."/>
            <person name="Denef V.J."/>
            <person name="McMahon K.D."/>
            <person name="Konstantinidis K.T."/>
            <person name="Eloe-Fadrosh E.A."/>
            <person name="Kyrpides N.C."/>
            <person name="Woyke T."/>
        </authorList>
    </citation>
    <scope>NUCLEOTIDE SEQUENCE</scope>
    <source>
        <strain evidence="2">GVMAG-M-3300023179-114</strain>
    </source>
</reference>
<feature type="domain" description="C2H2-type" evidence="1">
    <location>
        <begin position="13"/>
        <end position="35"/>
    </location>
</feature>
<sequence>METSNETEMKYHCEVCNYKCLYQAHWKQHLECEKHKNNGKRKPRKDKKLEPQCKLCSYNTTSSTNMKLHYLNNHSNKEERKKEFKYYCESCDFGNFSKGLFKLHMDTKHQLI</sequence>
<dbReference type="AlphaFoldDB" id="A0A6C0E2L8"/>
<accession>A0A6C0E2L8</accession>
<proteinExistence type="predicted"/>